<name>A0AAD7IG57_9AGAR</name>
<dbReference type="AlphaFoldDB" id="A0AAD7IG57"/>
<keyword evidence="5" id="KW-1185">Reference proteome</keyword>
<evidence type="ECO:0000313" key="5">
    <source>
        <dbReference type="Proteomes" id="UP001215280"/>
    </source>
</evidence>
<protein>
    <recommendedName>
        <fullName evidence="3">JmjC domain-containing protein</fullName>
    </recommendedName>
</protein>
<dbReference type="EMBL" id="JARJLG010000122">
    <property type="protein sequence ID" value="KAJ7741546.1"/>
    <property type="molecule type" value="Genomic_DNA"/>
</dbReference>
<comment type="caution">
    <text evidence="4">The sequence shown here is derived from an EMBL/GenBank/DDBJ whole genome shotgun (WGS) entry which is preliminary data.</text>
</comment>
<feature type="compositionally biased region" description="Low complexity" evidence="2">
    <location>
        <begin position="889"/>
        <end position="904"/>
    </location>
</feature>
<gene>
    <name evidence="4" type="ORF">DFH07DRAFT_53923</name>
</gene>
<feature type="region of interest" description="Disordered" evidence="2">
    <location>
        <begin position="1125"/>
        <end position="1172"/>
    </location>
</feature>
<reference evidence="4" key="1">
    <citation type="submission" date="2023-03" db="EMBL/GenBank/DDBJ databases">
        <title>Massive genome expansion in bonnet fungi (Mycena s.s.) driven by repeated elements and novel gene families across ecological guilds.</title>
        <authorList>
            <consortium name="Lawrence Berkeley National Laboratory"/>
            <person name="Harder C.B."/>
            <person name="Miyauchi S."/>
            <person name="Viragh M."/>
            <person name="Kuo A."/>
            <person name="Thoen E."/>
            <person name="Andreopoulos B."/>
            <person name="Lu D."/>
            <person name="Skrede I."/>
            <person name="Drula E."/>
            <person name="Henrissat B."/>
            <person name="Morin E."/>
            <person name="Kohler A."/>
            <person name="Barry K."/>
            <person name="LaButti K."/>
            <person name="Morin E."/>
            <person name="Salamov A."/>
            <person name="Lipzen A."/>
            <person name="Mereny Z."/>
            <person name="Hegedus B."/>
            <person name="Baldrian P."/>
            <person name="Stursova M."/>
            <person name="Weitz H."/>
            <person name="Taylor A."/>
            <person name="Grigoriev I.V."/>
            <person name="Nagy L.G."/>
            <person name="Martin F."/>
            <person name="Kauserud H."/>
        </authorList>
    </citation>
    <scope>NUCLEOTIDE SEQUENCE</scope>
    <source>
        <strain evidence="4">CBHHK188m</strain>
    </source>
</reference>
<organism evidence="4 5">
    <name type="scientific">Mycena maculata</name>
    <dbReference type="NCBI Taxonomy" id="230809"/>
    <lineage>
        <taxon>Eukaryota</taxon>
        <taxon>Fungi</taxon>
        <taxon>Dikarya</taxon>
        <taxon>Basidiomycota</taxon>
        <taxon>Agaricomycotina</taxon>
        <taxon>Agaricomycetes</taxon>
        <taxon>Agaricomycetidae</taxon>
        <taxon>Agaricales</taxon>
        <taxon>Marasmiineae</taxon>
        <taxon>Mycenaceae</taxon>
        <taxon>Mycena</taxon>
    </lineage>
</organism>
<dbReference type="SUPFAM" id="SSF51197">
    <property type="entry name" value="Clavaminate synthase-like"/>
    <property type="match status" value="1"/>
</dbReference>
<accession>A0AAD7IG57</accession>
<dbReference type="Pfam" id="PF02373">
    <property type="entry name" value="JmjC"/>
    <property type="match status" value="1"/>
</dbReference>
<feature type="compositionally biased region" description="Basic and acidic residues" evidence="2">
    <location>
        <begin position="755"/>
        <end position="766"/>
    </location>
</feature>
<feature type="compositionally biased region" description="Low complexity" evidence="2">
    <location>
        <begin position="944"/>
        <end position="956"/>
    </location>
</feature>
<evidence type="ECO:0000256" key="1">
    <source>
        <dbReference type="SAM" id="Coils"/>
    </source>
</evidence>
<dbReference type="InterPro" id="IPR003347">
    <property type="entry name" value="JmjC_dom"/>
</dbReference>
<dbReference type="SMART" id="SM00558">
    <property type="entry name" value="JmjC"/>
    <property type="match status" value="1"/>
</dbReference>
<feature type="compositionally biased region" description="Basic and acidic residues" evidence="2">
    <location>
        <begin position="1139"/>
        <end position="1152"/>
    </location>
</feature>
<keyword evidence="1" id="KW-0175">Coiled coil</keyword>
<dbReference type="PROSITE" id="PS51184">
    <property type="entry name" value="JMJC"/>
    <property type="match status" value="1"/>
</dbReference>
<feature type="region of interest" description="Disordered" evidence="2">
    <location>
        <begin position="884"/>
        <end position="973"/>
    </location>
</feature>
<evidence type="ECO:0000256" key="2">
    <source>
        <dbReference type="SAM" id="MobiDB-lite"/>
    </source>
</evidence>
<feature type="domain" description="JmjC" evidence="3">
    <location>
        <begin position="199"/>
        <end position="366"/>
    </location>
</feature>
<proteinExistence type="predicted"/>
<feature type="region of interest" description="Disordered" evidence="2">
    <location>
        <begin position="1050"/>
        <end position="1074"/>
    </location>
</feature>
<sequence>MEQLRKQLMAKQPDWGDPPSPLSSSPSRRGNTPRDDLPAPTHPELEAAELDALDALIMAEPKQRARSAGKKPPAIFSCKGWTLQSLLSQGKNFVEVPRVRWSPQASTAQQIRQKEAANPGVPLVVGRLHKHASWNRERFTPEWLEENGPQDIIARNVREWKDKNIPLSDFIAQTRATSPFAVEGETERLYGKDVPCPPEWNRFLHTQDVIPPYLTPDDSDNLLNNLPESDRVETLMCYLGVGDTFTPCHKDLCASSGHNLMCYTENGGSSFWFMTATSSANAAAEYFHNKMEHELDHETHVITVEELAKAPFTVYIAEQKLGDLVLVPPRSAHQVINSGGITIKTSWSRMTLDGLSLALRYELPLYRRVCRNETYRVKHTIYHTLRKTNQKVSVLLAKQSENLAGSKNAAASSSQKDMRTHLTILHCLISLFDSILIDEYSKETKGMPKLVASSPFSANGGDDSEAGQLTCDYCGADVFQSFFECRSCVDGGSAEAGAGFVVCPGCYVEGRSCQCEAMEPMQYRPFADLLAVRGKAVDLFKACWALEYKQEKDTLPSQRDLLGDDKFGIFRAALVLQKTRARAKNHDTRRCTGRTSHVTSYAWILTCKQCRSGTCFAHFLTSRRLHSAEALLAQAEDDKHSVLHKCHKASQDRYESELAVLKLEPKDGIPDPRVQLAYLTSTFTACKPVGKSKFTKSGFYDLTVWEIDFPTNEVDEMVPAKFRKIVSKAPPKPPKRYVMECVLLPALRSQKRKERPTELAPTKEHSGSQPNAVEFNDVNGECPPRKKTKRTHATKGPPGIRPGVNPSASNRDHRGTANKPSGSKKAIIVLDSSSDASDTEEQPAKKARVVSRSPVGLTDLRFKKKGPQTAVSVADAFNNASAQNSKALPASVQQSSSSSAAPPSSRKHTKRRALPIPSAVAPSSSDGPDQDLQPEEVASTRQNPPRSSSSSLPRRSIQAPLPSSSSEEEMHPAASDLVNSIAHLTRAVSELQRQAAQQQQQTHQTQMAAMLQQQATQSNAANGDAYHAGGAVKVLADLVTGLVSTLAPNMGPPRHYTPSRGFRGRGRGGGPVFGDHAYRSSFNHDYQPDYRHPRQYHGAPAPFGVPLRQPRQYNEGRLWFQGPNEGRRVVSEGQPRYDPYAEERREAREPRRSSRRFTRFSPPNSPGNGNGLDLVPVSRRHAHPVNVEGNDTGSEATVMNADGFATNAHSLLRQTPAQGNNAGGDGASAPREKFFPTLNSRRASIYFHVYVYTR</sequence>
<feature type="coiled-coil region" evidence="1">
    <location>
        <begin position="974"/>
        <end position="1001"/>
    </location>
</feature>
<evidence type="ECO:0000313" key="4">
    <source>
        <dbReference type="EMBL" id="KAJ7741546.1"/>
    </source>
</evidence>
<feature type="region of interest" description="Disordered" evidence="2">
    <location>
        <begin position="1"/>
        <end position="44"/>
    </location>
</feature>
<dbReference type="Proteomes" id="UP001215280">
    <property type="component" value="Unassembled WGS sequence"/>
</dbReference>
<dbReference type="Gene3D" id="2.60.120.650">
    <property type="entry name" value="Cupin"/>
    <property type="match status" value="1"/>
</dbReference>
<evidence type="ECO:0000259" key="3">
    <source>
        <dbReference type="PROSITE" id="PS51184"/>
    </source>
</evidence>
<feature type="region of interest" description="Disordered" evidence="2">
    <location>
        <begin position="749"/>
        <end position="852"/>
    </location>
</feature>